<protein>
    <submittedName>
        <fullName evidence="7">D-2-hydroxyacid dehydrogenase</fullName>
    </submittedName>
</protein>
<dbReference type="EMBL" id="CP037940">
    <property type="protein sequence ID" value="QBO36213.1"/>
    <property type="molecule type" value="Genomic_DNA"/>
</dbReference>
<dbReference type="PANTHER" id="PTHR43026:SF1">
    <property type="entry name" value="2-HYDROXYACID DEHYDROGENASE HOMOLOG 1-RELATED"/>
    <property type="match status" value="1"/>
</dbReference>
<keyword evidence="3" id="KW-0520">NAD</keyword>
<evidence type="ECO:0000259" key="5">
    <source>
        <dbReference type="Pfam" id="PF00389"/>
    </source>
</evidence>
<dbReference type="SUPFAM" id="SSF52283">
    <property type="entry name" value="Formate/glycerate dehydrogenase catalytic domain-like"/>
    <property type="match status" value="1"/>
</dbReference>
<feature type="domain" description="D-isomer specific 2-hydroxyacid dehydrogenase catalytic" evidence="5">
    <location>
        <begin position="13"/>
        <end position="327"/>
    </location>
</feature>
<dbReference type="Gene3D" id="3.40.50.720">
    <property type="entry name" value="NAD(P)-binding Rossmann-like Domain"/>
    <property type="match status" value="2"/>
</dbReference>
<dbReference type="InterPro" id="IPR058205">
    <property type="entry name" value="D-LDH-like"/>
</dbReference>
<organism evidence="7 8">
    <name type="scientific">Periweissella cryptocerci</name>
    <dbReference type="NCBI Taxonomy" id="2506420"/>
    <lineage>
        <taxon>Bacteria</taxon>
        <taxon>Bacillati</taxon>
        <taxon>Bacillota</taxon>
        <taxon>Bacilli</taxon>
        <taxon>Lactobacillales</taxon>
        <taxon>Lactobacillaceae</taxon>
        <taxon>Periweissella</taxon>
    </lineage>
</organism>
<dbReference type="GO" id="GO:0051287">
    <property type="term" value="F:NAD binding"/>
    <property type="evidence" value="ECO:0007669"/>
    <property type="project" value="InterPro"/>
</dbReference>
<proteinExistence type="inferred from homology"/>
<dbReference type="AlphaFoldDB" id="A0A4P6YU38"/>
<dbReference type="Pfam" id="PF02826">
    <property type="entry name" value="2-Hacid_dh_C"/>
    <property type="match status" value="1"/>
</dbReference>
<keyword evidence="2 4" id="KW-0560">Oxidoreductase</keyword>
<dbReference type="InterPro" id="IPR006139">
    <property type="entry name" value="D-isomer_2_OHA_DH_cat_dom"/>
</dbReference>
<evidence type="ECO:0000256" key="2">
    <source>
        <dbReference type="ARBA" id="ARBA00023002"/>
    </source>
</evidence>
<dbReference type="RefSeq" id="WP_133363291.1">
    <property type="nucleotide sequence ID" value="NZ_CP037940.1"/>
</dbReference>
<reference evidence="8" key="1">
    <citation type="submission" date="2019-03" db="EMBL/GenBank/DDBJ databases">
        <title>Weissella sp. 26KH-42 Genome sequencing.</title>
        <authorList>
            <person name="Heo J."/>
            <person name="Kim S.-J."/>
            <person name="Kim J.-S."/>
            <person name="Hong S.-B."/>
            <person name="Kwon S.-W."/>
        </authorList>
    </citation>
    <scope>NUCLEOTIDE SEQUENCE [LARGE SCALE GENOMIC DNA]</scope>
    <source>
        <strain evidence="8">26KH-42</strain>
    </source>
</reference>
<dbReference type="Proteomes" id="UP000292886">
    <property type="component" value="Chromosome"/>
</dbReference>
<name>A0A4P6YU38_9LACO</name>
<dbReference type="GO" id="GO:0008720">
    <property type="term" value="F:D-lactate dehydrogenase (NAD+) activity"/>
    <property type="evidence" value="ECO:0007669"/>
    <property type="project" value="TreeGrafter"/>
</dbReference>
<evidence type="ECO:0000256" key="1">
    <source>
        <dbReference type="ARBA" id="ARBA00005854"/>
    </source>
</evidence>
<accession>A0A4P6YU38</accession>
<dbReference type="PANTHER" id="PTHR43026">
    <property type="entry name" value="2-HYDROXYACID DEHYDROGENASE HOMOLOG 1-RELATED"/>
    <property type="match status" value="1"/>
</dbReference>
<evidence type="ECO:0000313" key="8">
    <source>
        <dbReference type="Proteomes" id="UP000292886"/>
    </source>
</evidence>
<sequence>MTKILMYSVRDDEQVAIANFAQTHGVQIDSTTAELHGDTVELATGYDGVIIQQHAGINDDGVYTKLAQQGIKQVTSRTAGFDTINVPAAKAAGLTVTNVPAYSPRSVAEMALMQIFRLLRNTPAFDARVRRNDFRWEGLQAREIHSVTVGIIGLGRIGETLAKMLKALDVRVIANDLVERAEMRDVVEYMSKEAVLQQADVISLHVYLDEQSTGLLAKDEFDLMKKGALIVNASRGPVINTADLIEALDAGIIAGAALDTVEGEEHIFNEDLSASGVTDERIKKLLTLENVIITPHVGFFTNIAVQNMVDISLTDVLSIITTGTSAHDL</sequence>
<dbReference type="PROSITE" id="PS00671">
    <property type="entry name" value="D_2_HYDROXYACID_DH_3"/>
    <property type="match status" value="1"/>
</dbReference>
<gene>
    <name evidence="7" type="ORF">EQG49_06950</name>
</gene>
<evidence type="ECO:0000313" key="7">
    <source>
        <dbReference type="EMBL" id="QBO36213.1"/>
    </source>
</evidence>
<dbReference type="Pfam" id="PF00389">
    <property type="entry name" value="2-Hacid_dh"/>
    <property type="match status" value="1"/>
</dbReference>
<dbReference type="InterPro" id="IPR036291">
    <property type="entry name" value="NAD(P)-bd_dom_sf"/>
</dbReference>
<dbReference type="KEGG" id="wei:EQG49_06950"/>
<dbReference type="OrthoDB" id="9805416at2"/>
<evidence type="ECO:0000256" key="3">
    <source>
        <dbReference type="ARBA" id="ARBA00023027"/>
    </source>
</evidence>
<keyword evidence="8" id="KW-1185">Reference proteome</keyword>
<evidence type="ECO:0000259" key="6">
    <source>
        <dbReference type="Pfam" id="PF02826"/>
    </source>
</evidence>
<dbReference type="InterPro" id="IPR029753">
    <property type="entry name" value="D-isomer_DH_CS"/>
</dbReference>
<comment type="similarity">
    <text evidence="1 4">Belongs to the D-isomer specific 2-hydroxyacid dehydrogenase family.</text>
</comment>
<dbReference type="InterPro" id="IPR006140">
    <property type="entry name" value="D-isomer_DH_NAD-bd"/>
</dbReference>
<evidence type="ECO:0000256" key="4">
    <source>
        <dbReference type="RuleBase" id="RU003719"/>
    </source>
</evidence>
<dbReference type="SUPFAM" id="SSF51735">
    <property type="entry name" value="NAD(P)-binding Rossmann-fold domains"/>
    <property type="match status" value="1"/>
</dbReference>
<feature type="domain" description="D-isomer specific 2-hydroxyacid dehydrogenase NAD-binding" evidence="6">
    <location>
        <begin position="112"/>
        <end position="298"/>
    </location>
</feature>
<dbReference type="CDD" id="cd12186">
    <property type="entry name" value="LDH"/>
    <property type="match status" value="1"/>
</dbReference>